<proteinExistence type="predicted"/>
<reference evidence="1" key="1">
    <citation type="submission" date="2021-05" db="EMBL/GenBank/DDBJ databases">
        <authorList>
            <person name="Pietrasiak N."/>
            <person name="Ward R."/>
            <person name="Stajich J.E."/>
            <person name="Kurbessoian T."/>
        </authorList>
    </citation>
    <scope>NUCLEOTIDE SEQUENCE</scope>
    <source>
        <strain evidence="1">CPER-KK1</strain>
    </source>
</reference>
<evidence type="ECO:0000313" key="2">
    <source>
        <dbReference type="Proteomes" id="UP000753908"/>
    </source>
</evidence>
<gene>
    <name evidence="1" type="ORF">KME25_01920</name>
</gene>
<organism evidence="1 2">
    <name type="scientific">Symplocastrum torsivum CPER-KK1</name>
    <dbReference type="NCBI Taxonomy" id="450513"/>
    <lineage>
        <taxon>Bacteria</taxon>
        <taxon>Bacillati</taxon>
        <taxon>Cyanobacteriota</taxon>
        <taxon>Cyanophyceae</taxon>
        <taxon>Oscillatoriophycideae</taxon>
        <taxon>Oscillatoriales</taxon>
        <taxon>Microcoleaceae</taxon>
        <taxon>Symplocastrum</taxon>
    </lineage>
</organism>
<comment type="caution">
    <text evidence="1">The sequence shown here is derived from an EMBL/GenBank/DDBJ whole genome shotgun (WGS) entry which is preliminary data.</text>
</comment>
<evidence type="ECO:0000313" key="1">
    <source>
        <dbReference type="EMBL" id="MBW4543196.1"/>
    </source>
</evidence>
<dbReference type="AlphaFoldDB" id="A0A951U953"/>
<dbReference type="EMBL" id="JAHHIF010000002">
    <property type="protein sequence ID" value="MBW4543196.1"/>
    <property type="molecule type" value="Genomic_DNA"/>
</dbReference>
<protein>
    <submittedName>
        <fullName evidence="1">Uncharacterized protein</fullName>
    </submittedName>
</protein>
<name>A0A951U953_9CYAN</name>
<dbReference type="Proteomes" id="UP000753908">
    <property type="component" value="Unassembled WGS sequence"/>
</dbReference>
<reference evidence="1" key="2">
    <citation type="journal article" date="2022" name="Microbiol. Resour. Announc.">
        <title>Metagenome Sequencing to Explore Phylogenomics of Terrestrial Cyanobacteria.</title>
        <authorList>
            <person name="Ward R.D."/>
            <person name="Stajich J.E."/>
            <person name="Johansen J.R."/>
            <person name="Huntemann M."/>
            <person name="Clum A."/>
            <person name="Foster B."/>
            <person name="Foster B."/>
            <person name="Roux S."/>
            <person name="Palaniappan K."/>
            <person name="Varghese N."/>
            <person name="Mukherjee S."/>
            <person name="Reddy T.B.K."/>
            <person name="Daum C."/>
            <person name="Copeland A."/>
            <person name="Chen I.A."/>
            <person name="Ivanova N.N."/>
            <person name="Kyrpides N.C."/>
            <person name="Shapiro N."/>
            <person name="Eloe-Fadrosh E.A."/>
            <person name="Pietrasiak N."/>
        </authorList>
    </citation>
    <scope>NUCLEOTIDE SEQUENCE</scope>
    <source>
        <strain evidence="1">CPER-KK1</strain>
    </source>
</reference>
<accession>A0A951U953</accession>
<sequence>MALCLRQYLMVGLGLRFQDFNVVACVAESLAFGQSVGEKRSLIERENAKNTVVPLPKVHCREQLTSFCPNPRTVLVSAEMIR</sequence>